<dbReference type="AlphaFoldDB" id="W1J4C9"/>
<organism evidence="1 2">
    <name type="scientific">Xenorhabdus szentirmaii DSM 16338</name>
    <dbReference type="NCBI Taxonomy" id="1427518"/>
    <lineage>
        <taxon>Bacteria</taxon>
        <taxon>Pseudomonadati</taxon>
        <taxon>Pseudomonadota</taxon>
        <taxon>Gammaproteobacteria</taxon>
        <taxon>Enterobacterales</taxon>
        <taxon>Morganellaceae</taxon>
        <taxon>Xenorhabdus</taxon>
    </lineage>
</organism>
<evidence type="ECO:0000313" key="2">
    <source>
        <dbReference type="Proteomes" id="UP000019202"/>
    </source>
</evidence>
<proteinExistence type="predicted"/>
<dbReference type="STRING" id="1427518.XSR1_50118"/>
<comment type="caution">
    <text evidence="1">The sequence shown here is derived from an EMBL/GenBank/DDBJ whole genome shotgun (WGS) entry which is preliminary data.</text>
</comment>
<gene>
    <name evidence="1" type="ORF">XSR1_50118</name>
</gene>
<protein>
    <submittedName>
        <fullName evidence="1">Uncharacterized protein</fullName>
    </submittedName>
</protein>
<accession>W1J4C9</accession>
<dbReference type="Proteomes" id="UP000019202">
    <property type="component" value="Unassembled WGS sequence"/>
</dbReference>
<evidence type="ECO:0000313" key="1">
    <source>
        <dbReference type="EMBL" id="CDL84716.1"/>
    </source>
</evidence>
<reference evidence="1" key="1">
    <citation type="submission" date="2013-11" db="EMBL/GenBank/DDBJ databases">
        <title>Draft genome sequence and annotation of the entomopathogenic bacteria, Xenorhabdus cabanillasi strain JM26 and Xenorhabdus szentirmai strain DSM 16338.</title>
        <authorList>
            <person name="Gualtieri M."/>
            <person name="Ogier J.C."/>
            <person name="Pages S."/>
            <person name="Givaudan A."/>
            <person name="Gaudriault S."/>
        </authorList>
    </citation>
    <scope>NUCLEOTIDE SEQUENCE [LARGE SCALE GENOMIC DNA]</scope>
    <source>
        <strain evidence="1">DSM 16338</strain>
    </source>
</reference>
<sequence>MSGWTGELYRFYTNKPIEKIFEVLKREINHIDYQYEYYSYDGEESLFFIKIKIC</sequence>
<dbReference type="EMBL" id="CBXF010000110">
    <property type="protein sequence ID" value="CDL84716.1"/>
    <property type="molecule type" value="Genomic_DNA"/>
</dbReference>
<keyword evidence="2" id="KW-1185">Reference proteome</keyword>
<name>W1J4C9_9GAMM</name>